<evidence type="ECO:0008006" key="4">
    <source>
        <dbReference type="Google" id="ProtNLM"/>
    </source>
</evidence>
<evidence type="ECO:0000313" key="3">
    <source>
        <dbReference type="Proteomes" id="UP000229334"/>
    </source>
</evidence>
<reference evidence="2 3" key="1">
    <citation type="submission" date="2017-09" db="EMBL/GenBank/DDBJ databases">
        <title>Depth-based differentiation of microbial function through sediment-hosted aquifers and enrichment of novel symbionts in the deep terrestrial subsurface.</title>
        <authorList>
            <person name="Probst A.J."/>
            <person name="Ladd B."/>
            <person name="Jarett J.K."/>
            <person name="Geller-Mcgrath D.E."/>
            <person name="Sieber C.M."/>
            <person name="Emerson J.B."/>
            <person name="Anantharaman K."/>
            <person name="Thomas B.C."/>
            <person name="Malmstrom R."/>
            <person name="Stieglmeier M."/>
            <person name="Klingl A."/>
            <person name="Woyke T."/>
            <person name="Ryan C.M."/>
            <person name="Banfield J.F."/>
        </authorList>
    </citation>
    <scope>NUCLEOTIDE SEQUENCE [LARGE SCALE GENOMIC DNA]</scope>
    <source>
        <strain evidence="2">CG22_combo_CG10-13_8_21_14_all_37_9</strain>
    </source>
</reference>
<organism evidence="2 3">
    <name type="scientific">Candidatus Vogelbacteria bacterium CG22_combo_CG10-13_8_21_14_all_37_9</name>
    <dbReference type="NCBI Taxonomy" id="1975046"/>
    <lineage>
        <taxon>Bacteria</taxon>
        <taxon>Candidatus Vogeliibacteriota</taxon>
    </lineage>
</organism>
<keyword evidence="1" id="KW-0472">Membrane</keyword>
<feature type="transmembrane region" description="Helical" evidence="1">
    <location>
        <begin position="37"/>
        <end position="57"/>
    </location>
</feature>
<evidence type="ECO:0000256" key="1">
    <source>
        <dbReference type="SAM" id="Phobius"/>
    </source>
</evidence>
<comment type="caution">
    <text evidence="2">The sequence shown here is derived from an EMBL/GenBank/DDBJ whole genome shotgun (WGS) entry which is preliminary data.</text>
</comment>
<proteinExistence type="predicted"/>
<gene>
    <name evidence="2" type="ORF">COX02_01905</name>
</gene>
<dbReference type="EMBL" id="PCSX01000029">
    <property type="protein sequence ID" value="PIP58139.1"/>
    <property type="molecule type" value="Genomic_DNA"/>
</dbReference>
<evidence type="ECO:0000313" key="2">
    <source>
        <dbReference type="EMBL" id="PIP58139.1"/>
    </source>
</evidence>
<dbReference type="Proteomes" id="UP000229334">
    <property type="component" value="Unassembled WGS sequence"/>
</dbReference>
<sequence>MSGPNFLNIEYFFGLIYKLFSQGLGSIDLASWFYIPLWYRVLAVILSLLFLVGIFFFSSKTLDLRREERLAFFSNEPFLELAPIPKNDRWLKIEAEINSDNVASWKQAIMEADKILEEIVNTLNLPGDNLGEKLKRIEPSDFLTLDAAWEAHKVRNRIAHEAGYELGQHEARRVMRLYEKVFREFKYI</sequence>
<protein>
    <recommendedName>
        <fullName evidence="4">DUF4145 domain-containing protein</fullName>
    </recommendedName>
</protein>
<keyword evidence="1" id="KW-0812">Transmembrane</keyword>
<name>A0A2H0BKR5_9BACT</name>
<keyword evidence="1" id="KW-1133">Transmembrane helix</keyword>
<dbReference type="AlphaFoldDB" id="A0A2H0BKR5"/>
<accession>A0A2H0BKR5</accession>